<keyword evidence="3" id="KW-0234">DNA repair</keyword>
<accession>A0A1I7XQ12</accession>
<dbReference type="GO" id="GO:0003697">
    <property type="term" value="F:single-stranded DNA binding"/>
    <property type="evidence" value="ECO:0007669"/>
    <property type="project" value="TreeGrafter"/>
</dbReference>
<dbReference type="Proteomes" id="UP000095283">
    <property type="component" value="Unplaced"/>
</dbReference>
<dbReference type="GO" id="GO:1901255">
    <property type="term" value="P:nucleotide-excision repair involved in interstrand cross-link repair"/>
    <property type="evidence" value="ECO:0007669"/>
    <property type="project" value="TreeGrafter"/>
</dbReference>
<proteinExistence type="predicted"/>
<dbReference type="GO" id="GO:0000110">
    <property type="term" value="C:nucleotide-excision repair factor 1 complex"/>
    <property type="evidence" value="ECO:0007669"/>
    <property type="project" value="TreeGrafter"/>
</dbReference>
<dbReference type="GO" id="GO:0003684">
    <property type="term" value="F:damaged DNA binding"/>
    <property type="evidence" value="ECO:0007669"/>
    <property type="project" value="TreeGrafter"/>
</dbReference>
<evidence type="ECO:0000313" key="4">
    <source>
        <dbReference type="Proteomes" id="UP000095283"/>
    </source>
</evidence>
<reference evidence="5" key="1">
    <citation type="submission" date="2016-11" db="UniProtKB">
        <authorList>
            <consortium name="WormBaseParasite"/>
        </authorList>
    </citation>
    <scope>IDENTIFICATION</scope>
</reference>
<keyword evidence="4" id="KW-1185">Reference proteome</keyword>
<sequence length="109" mass="12477">MLRHYPNSILLIESNRKFETKIVNGGPFQGELTRHCRDIRTLFCSLLRSNPELKLIWSLSPTNSAEYFSEVKLNCSDPDVDKAISLRSDDMPENESGKAKTMNLQTIFN</sequence>
<dbReference type="GO" id="GO:0000724">
    <property type="term" value="P:double-strand break repair via homologous recombination"/>
    <property type="evidence" value="ECO:0007669"/>
    <property type="project" value="TreeGrafter"/>
</dbReference>
<dbReference type="PANTHER" id="PTHR10150:SF0">
    <property type="entry name" value="DNA REPAIR ENDONUCLEASE XPF"/>
    <property type="match status" value="1"/>
</dbReference>
<protein>
    <submittedName>
        <fullName evidence="5">ERCC4 domain-containing protein</fullName>
    </submittedName>
</protein>
<organism evidence="4 5">
    <name type="scientific">Heterorhabditis bacteriophora</name>
    <name type="common">Entomopathogenic nematode worm</name>
    <dbReference type="NCBI Taxonomy" id="37862"/>
    <lineage>
        <taxon>Eukaryota</taxon>
        <taxon>Metazoa</taxon>
        <taxon>Ecdysozoa</taxon>
        <taxon>Nematoda</taxon>
        <taxon>Chromadorea</taxon>
        <taxon>Rhabditida</taxon>
        <taxon>Rhabditina</taxon>
        <taxon>Rhabditomorpha</taxon>
        <taxon>Strongyloidea</taxon>
        <taxon>Heterorhabditidae</taxon>
        <taxon>Heterorhabditis</taxon>
    </lineage>
</organism>
<dbReference type="GO" id="GO:0000014">
    <property type="term" value="F:single-stranded DNA endodeoxyribonuclease activity"/>
    <property type="evidence" value="ECO:0007669"/>
    <property type="project" value="TreeGrafter"/>
</dbReference>
<dbReference type="GO" id="GO:0000712">
    <property type="term" value="P:resolution of meiotic recombination intermediates"/>
    <property type="evidence" value="ECO:0007669"/>
    <property type="project" value="TreeGrafter"/>
</dbReference>
<dbReference type="PANTHER" id="PTHR10150">
    <property type="entry name" value="DNA REPAIR ENDONUCLEASE XPF"/>
    <property type="match status" value="1"/>
</dbReference>
<evidence type="ECO:0000256" key="3">
    <source>
        <dbReference type="ARBA" id="ARBA00023204"/>
    </source>
</evidence>
<dbReference type="Gene3D" id="3.40.50.10130">
    <property type="match status" value="1"/>
</dbReference>
<dbReference type="WBParaSite" id="Hba_19565">
    <property type="protein sequence ID" value="Hba_19565"/>
    <property type="gene ID" value="Hba_19565"/>
</dbReference>
<keyword evidence="2" id="KW-0378">Hydrolase</keyword>
<evidence type="ECO:0000256" key="1">
    <source>
        <dbReference type="ARBA" id="ARBA00022763"/>
    </source>
</evidence>
<name>A0A1I7XQ12_HETBA</name>
<keyword evidence="1" id="KW-0227">DNA damage</keyword>
<evidence type="ECO:0000313" key="5">
    <source>
        <dbReference type="WBParaSite" id="Hba_19565"/>
    </source>
</evidence>
<dbReference type="AlphaFoldDB" id="A0A1I7XQ12"/>
<evidence type="ECO:0000256" key="2">
    <source>
        <dbReference type="ARBA" id="ARBA00022801"/>
    </source>
</evidence>